<sequence length="49" mass="5940">MMNPNDRQLIKKQFENQNKINDFFLLIHLFFLVAVFNLWAIIIVLIHIL</sequence>
<dbReference type="AlphaFoldDB" id="A0A0F9K903"/>
<feature type="transmembrane region" description="Helical" evidence="1">
    <location>
        <begin position="21"/>
        <end position="48"/>
    </location>
</feature>
<organism evidence="2">
    <name type="scientific">marine sediment metagenome</name>
    <dbReference type="NCBI Taxonomy" id="412755"/>
    <lineage>
        <taxon>unclassified sequences</taxon>
        <taxon>metagenomes</taxon>
        <taxon>ecological metagenomes</taxon>
    </lineage>
</organism>
<comment type="caution">
    <text evidence="2">The sequence shown here is derived from an EMBL/GenBank/DDBJ whole genome shotgun (WGS) entry which is preliminary data.</text>
</comment>
<keyword evidence="1" id="KW-0472">Membrane</keyword>
<protein>
    <submittedName>
        <fullName evidence="2">Uncharacterized protein</fullName>
    </submittedName>
</protein>
<evidence type="ECO:0000256" key="1">
    <source>
        <dbReference type="SAM" id="Phobius"/>
    </source>
</evidence>
<name>A0A0F9K903_9ZZZZ</name>
<keyword evidence="1" id="KW-0812">Transmembrane</keyword>
<evidence type="ECO:0000313" key="2">
    <source>
        <dbReference type="EMBL" id="KKM71121.1"/>
    </source>
</evidence>
<dbReference type="EMBL" id="LAZR01009695">
    <property type="protein sequence ID" value="KKM71121.1"/>
    <property type="molecule type" value="Genomic_DNA"/>
</dbReference>
<reference evidence="2" key="1">
    <citation type="journal article" date="2015" name="Nature">
        <title>Complex archaea that bridge the gap between prokaryotes and eukaryotes.</title>
        <authorList>
            <person name="Spang A."/>
            <person name="Saw J.H."/>
            <person name="Jorgensen S.L."/>
            <person name="Zaremba-Niedzwiedzka K."/>
            <person name="Martijn J."/>
            <person name="Lind A.E."/>
            <person name="van Eijk R."/>
            <person name="Schleper C."/>
            <person name="Guy L."/>
            <person name="Ettema T.J."/>
        </authorList>
    </citation>
    <scope>NUCLEOTIDE SEQUENCE</scope>
</reference>
<accession>A0A0F9K903</accession>
<proteinExistence type="predicted"/>
<gene>
    <name evidence="2" type="ORF">LCGC14_1433820</name>
</gene>
<keyword evidence="1" id="KW-1133">Transmembrane helix</keyword>